<feature type="compositionally biased region" description="Low complexity" evidence="8">
    <location>
        <begin position="385"/>
        <end position="394"/>
    </location>
</feature>
<dbReference type="STRING" id="134849.SAMN05443668_11235"/>
<dbReference type="EC" id="2.7.11.1" evidence="1"/>
<keyword evidence="12" id="KW-1185">Reference proteome</keyword>
<evidence type="ECO:0000313" key="12">
    <source>
        <dbReference type="Proteomes" id="UP000184440"/>
    </source>
</evidence>
<dbReference type="InterPro" id="IPR011009">
    <property type="entry name" value="Kinase-like_dom_sf"/>
</dbReference>
<keyword evidence="9" id="KW-0472">Membrane</keyword>
<dbReference type="InterPro" id="IPR000719">
    <property type="entry name" value="Prot_kinase_dom"/>
</dbReference>
<dbReference type="InterPro" id="IPR008271">
    <property type="entry name" value="Ser/Thr_kinase_AS"/>
</dbReference>
<feature type="compositionally biased region" description="Pro residues" evidence="8">
    <location>
        <begin position="322"/>
        <end position="332"/>
    </location>
</feature>
<keyword evidence="2" id="KW-0723">Serine/threonine-protein kinase</keyword>
<dbReference type="PROSITE" id="PS50011">
    <property type="entry name" value="PROTEIN_KINASE_DOM"/>
    <property type="match status" value="1"/>
</dbReference>
<evidence type="ECO:0000256" key="5">
    <source>
        <dbReference type="ARBA" id="ARBA00022777"/>
    </source>
</evidence>
<dbReference type="PANTHER" id="PTHR43289:SF6">
    <property type="entry name" value="SERINE_THREONINE-PROTEIN KINASE NEKL-3"/>
    <property type="match status" value="1"/>
</dbReference>
<evidence type="ECO:0000256" key="3">
    <source>
        <dbReference type="ARBA" id="ARBA00022679"/>
    </source>
</evidence>
<organism evidence="11 12">
    <name type="scientific">Cryptosporangium aurantiacum</name>
    <dbReference type="NCBI Taxonomy" id="134849"/>
    <lineage>
        <taxon>Bacteria</taxon>
        <taxon>Bacillati</taxon>
        <taxon>Actinomycetota</taxon>
        <taxon>Actinomycetes</taxon>
        <taxon>Cryptosporangiales</taxon>
        <taxon>Cryptosporangiaceae</taxon>
        <taxon>Cryptosporangium</taxon>
    </lineage>
</organism>
<dbReference type="Pfam" id="PF00069">
    <property type="entry name" value="Pkinase"/>
    <property type="match status" value="1"/>
</dbReference>
<sequence length="901" mass="93004">MSVDAPTPVDGTSAAQAPDGRTVGRRYTLRSSVGSGGMGTVWRAFDELLRREVAVKEVLLPAGIPAPERAVLCERTLREARAAAALNHPAVIRVYDVVNDGDRPWIVMELLDAASLADTLRDEGPLPYDRVAEIGIAVLGALEAAHRVGVLHRDVKPGNVLLGTDGRVTLTDFGVARSPNESPLTSTGLLLGSPQYIAPERARGRPFGPPSDLFSLGATLYTAVEGRPPFDRGDPLPTMTAVVVEPPDQMAFAGPLAPVLLGLLEKDPEQRWDALKTRNALRTVLSGGRITSLDGGGSRAPRQSGPTDRLTGGLRRRREDPSPSPAVPPGTPGGPLSAGPGAPSGTLPGTPSGMPPGMPGTVPGNPSAAQSAKPGAQSAMPGTAGSPRTPSGKPGSPPPPPPSGAAPTKRAVPPAPPGAPPAPPGGAKAPGSSEGTPGQRGALEGTAAMAVNPFTTDGVPSLPAPADQSDAKPTSGGPANKPEPGLAPHSGGPTRAGGRATVRGSVSVPGQQPPGQHQGPGQHQSQHQGLGQHQAGQPGQHQAGTHQAGQPGQHQAGQHQAGQHQPGQHQAGQHQAGQHQAGQHQAGQHQAGQHQQPGQPPQGQHPTTGYARVPGLTPTPPPGGPQGPQGPQGPPPGYGATTYGSPYGGAPNYGEPQNSTAPLPSSPPSSAPRRSAYFGSSGVGGHTMVSPQPPDLSGGHGPQGRRRTVLIVVAIVVVVLLIGLISYLVSVAASGDDSATSARSTSSAAAQSGVELKSYSYPERGFTVKAPADWTAKEASTYIDYDSDDNDKLRVLVENGTSPEQHLKSAESYQKQRLEKGQITAFQTIRQESSTKKIGGEETWEWEFAYTENGVQKHRIWRVAVVDGKAYSVYLTSPAKLFKDRLTLYDEITASFNFDRA</sequence>
<keyword evidence="9" id="KW-1133">Transmembrane helix</keyword>
<evidence type="ECO:0000256" key="4">
    <source>
        <dbReference type="ARBA" id="ARBA00022741"/>
    </source>
</evidence>
<keyword evidence="4 7" id="KW-0547">Nucleotide-binding</keyword>
<dbReference type="GO" id="GO:0004674">
    <property type="term" value="F:protein serine/threonine kinase activity"/>
    <property type="evidence" value="ECO:0007669"/>
    <property type="project" value="UniProtKB-KW"/>
</dbReference>
<evidence type="ECO:0000256" key="8">
    <source>
        <dbReference type="SAM" id="MobiDB-lite"/>
    </source>
</evidence>
<feature type="compositionally biased region" description="Low complexity" evidence="8">
    <location>
        <begin position="334"/>
        <end position="352"/>
    </location>
</feature>
<evidence type="ECO:0000256" key="1">
    <source>
        <dbReference type="ARBA" id="ARBA00012513"/>
    </source>
</evidence>
<evidence type="ECO:0000256" key="9">
    <source>
        <dbReference type="SAM" id="Phobius"/>
    </source>
</evidence>
<dbReference type="Gene3D" id="3.30.200.20">
    <property type="entry name" value="Phosphorylase Kinase, domain 1"/>
    <property type="match status" value="1"/>
</dbReference>
<evidence type="ECO:0000256" key="2">
    <source>
        <dbReference type="ARBA" id="ARBA00022527"/>
    </source>
</evidence>
<dbReference type="GO" id="GO:0005524">
    <property type="term" value="F:ATP binding"/>
    <property type="evidence" value="ECO:0007669"/>
    <property type="project" value="UniProtKB-UniRule"/>
</dbReference>
<gene>
    <name evidence="11" type="ORF">SAMN05443668_11235</name>
</gene>
<evidence type="ECO:0000256" key="6">
    <source>
        <dbReference type="ARBA" id="ARBA00022840"/>
    </source>
</evidence>
<keyword evidence="9" id="KW-0812">Transmembrane</keyword>
<evidence type="ECO:0000259" key="10">
    <source>
        <dbReference type="PROSITE" id="PS50011"/>
    </source>
</evidence>
<dbReference type="Gene3D" id="3.40.1000.10">
    <property type="entry name" value="Mog1/PsbP, alpha/beta/alpha sandwich"/>
    <property type="match status" value="1"/>
</dbReference>
<dbReference type="Gene3D" id="1.10.510.10">
    <property type="entry name" value="Transferase(Phosphotransferase) domain 1"/>
    <property type="match status" value="1"/>
</dbReference>
<accession>A0A1M7RH96</accession>
<feature type="transmembrane region" description="Helical" evidence="9">
    <location>
        <begin position="709"/>
        <end position="733"/>
    </location>
</feature>
<name>A0A1M7RH96_9ACTN</name>
<dbReference type="PROSITE" id="PS00107">
    <property type="entry name" value="PROTEIN_KINASE_ATP"/>
    <property type="match status" value="1"/>
</dbReference>
<reference evidence="11 12" key="1">
    <citation type="submission" date="2016-11" db="EMBL/GenBank/DDBJ databases">
        <authorList>
            <person name="Jaros S."/>
            <person name="Januszkiewicz K."/>
            <person name="Wedrychowicz H."/>
        </authorList>
    </citation>
    <scope>NUCLEOTIDE SEQUENCE [LARGE SCALE GENOMIC DNA]</scope>
    <source>
        <strain evidence="11 12">DSM 46144</strain>
    </source>
</reference>
<evidence type="ECO:0000313" key="11">
    <source>
        <dbReference type="EMBL" id="SHN45418.1"/>
    </source>
</evidence>
<dbReference type="SMART" id="SM00220">
    <property type="entry name" value="S_TKc"/>
    <property type="match status" value="1"/>
</dbReference>
<feature type="compositionally biased region" description="Pro residues" evidence="8">
    <location>
        <begin position="413"/>
        <end position="424"/>
    </location>
</feature>
<feature type="binding site" evidence="7">
    <location>
        <position position="56"/>
    </location>
    <ligand>
        <name>ATP</name>
        <dbReference type="ChEBI" id="CHEBI:30616"/>
    </ligand>
</feature>
<feature type="compositionally biased region" description="Pro residues" evidence="8">
    <location>
        <begin position="395"/>
        <end position="404"/>
    </location>
</feature>
<evidence type="ECO:0000256" key="7">
    <source>
        <dbReference type="PROSITE-ProRule" id="PRU10141"/>
    </source>
</evidence>
<keyword evidence="3" id="KW-0808">Transferase</keyword>
<feature type="region of interest" description="Disordered" evidence="8">
    <location>
        <begin position="1"/>
        <end position="21"/>
    </location>
</feature>
<dbReference type="PROSITE" id="PS00108">
    <property type="entry name" value="PROTEIN_KINASE_ST"/>
    <property type="match status" value="1"/>
</dbReference>
<keyword evidence="5 11" id="KW-0418">Kinase</keyword>
<dbReference type="EMBL" id="FRCS01000012">
    <property type="protein sequence ID" value="SHN45418.1"/>
    <property type="molecule type" value="Genomic_DNA"/>
</dbReference>
<dbReference type="InterPro" id="IPR017441">
    <property type="entry name" value="Protein_kinase_ATP_BS"/>
</dbReference>
<dbReference type="Proteomes" id="UP000184440">
    <property type="component" value="Unassembled WGS sequence"/>
</dbReference>
<feature type="compositionally biased region" description="Low complexity" evidence="8">
    <location>
        <begin position="509"/>
        <end position="606"/>
    </location>
</feature>
<keyword evidence="6 7" id="KW-0067">ATP-binding</keyword>
<feature type="domain" description="Protein kinase" evidence="10">
    <location>
        <begin position="27"/>
        <end position="285"/>
    </location>
</feature>
<dbReference type="SUPFAM" id="SSF56112">
    <property type="entry name" value="Protein kinase-like (PK-like)"/>
    <property type="match status" value="1"/>
</dbReference>
<proteinExistence type="predicted"/>
<protein>
    <recommendedName>
        <fullName evidence="1">non-specific serine/threonine protein kinase</fullName>
        <ecNumber evidence="1">2.7.11.1</ecNumber>
    </recommendedName>
</protein>
<feature type="region of interest" description="Disordered" evidence="8">
    <location>
        <begin position="288"/>
        <end position="703"/>
    </location>
</feature>
<feature type="compositionally biased region" description="Low complexity" evidence="8">
    <location>
        <begin position="638"/>
        <end position="649"/>
    </location>
</feature>
<dbReference type="PANTHER" id="PTHR43289">
    <property type="entry name" value="MITOGEN-ACTIVATED PROTEIN KINASE KINASE KINASE 20-RELATED"/>
    <property type="match status" value="1"/>
</dbReference>
<dbReference type="CDD" id="cd14014">
    <property type="entry name" value="STKc_PknB_like"/>
    <property type="match status" value="1"/>
</dbReference>
<dbReference type="AlphaFoldDB" id="A0A1M7RH96"/>